<name>A0A7W8HFP4_9BURK</name>
<keyword evidence="1" id="KW-1133">Transmembrane helix</keyword>
<gene>
    <name evidence="2" type="ORF">HNQ70_001072</name>
</gene>
<dbReference type="EMBL" id="JACHGB010000002">
    <property type="protein sequence ID" value="MBB5271068.1"/>
    <property type="molecule type" value="Genomic_DNA"/>
</dbReference>
<dbReference type="Proteomes" id="UP000532440">
    <property type="component" value="Unassembled WGS sequence"/>
</dbReference>
<feature type="transmembrane region" description="Helical" evidence="1">
    <location>
        <begin position="77"/>
        <end position="97"/>
    </location>
</feature>
<reference evidence="2 3" key="1">
    <citation type="submission" date="2020-08" db="EMBL/GenBank/DDBJ databases">
        <title>Genomic Encyclopedia of Type Strains, Phase IV (KMG-IV): sequencing the most valuable type-strain genomes for metagenomic binning, comparative biology and taxonomic classification.</title>
        <authorList>
            <person name="Goeker M."/>
        </authorList>
    </citation>
    <scope>NUCLEOTIDE SEQUENCE [LARGE SCALE GENOMIC DNA]</scope>
    <source>
        <strain evidence="2 3">DSM 29781</strain>
    </source>
</reference>
<proteinExistence type="predicted"/>
<dbReference type="AlphaFoldDB" id="A0A7W8HFP4"/>
<sequence length="140" mass="15378">MNEQQFAEQIRLALEESAERLPYRVSYRLQAARQTALARLIEPREVPQAATALPFSHGAGALTLGGMPTRDRGPARWGWLAMSTLSALVLAGGLFVISEWSEMDRADEAADIDLAVLTDDVPISAYVDRGFGVYIKNTQE</sequence>
<keyword evidence="1" id="KW-0472">Membrane</keyword>
<accession>A0A7W8HFP4</accession>
<evidence type="ECO:0000256" key="1">
    <source>
        <dbReference type="SAM" id="Phobius"/>
    </source>
</evidence>
<organism evidence="2 3">
    <name type="scientific">Quisquiliibacterium transsilvanicum</name>
    <dbReference type="NCBI Taxonomy" id="1549638"/>
    <lineage>
        <taxon>Bacteria</taxon>
        <taxon>Pseudomonadati</taxon>
        <taxon>Pseudomonadota</taxon>
        <taxon>Betaproteobacteria</taxon>
        <taxon>Burkholderiales</taxon>
        <taxon>Burkholderiaceae</taxon>
        <taxon>Quisquiliibacterium</taxon>
    </lineage>
</organism>
<comment type="caution">
    <text evidence="2">The sequence shown here is derived from an EMBL/GenBank/DDBJ whole genome shotgun (WGS) entry which is preliminary data.</text>
</comment>
<dbReference type="RefSeq" id="WP_183965003.1">
    <property type="nucleotide sequence ID" value="NZ_BAABEW010000017.1"/>
</dbReference>
<protein>
    <recommendedName>
        <fullName evidence="4">DUF3619 family protein</fullName>
    </recommendedName>
</protein>
<dbReference type="Pfam" id="PF12279">
    <property type="entry name" value="DUF3619"/>
    <property type="match status" value="1"/>
</dbReference>
<evidence type="ECO:0008006" key="4">
    <source>
        <dbReference type="Google" id="ProtNLM"/>
    </source>
</evidence>
<evidence type="ECO:0000313" key="3">
    <source>
        <dbReference type="Proteomes" id="UP000532440"/>
    </source>
</evidence>
<keyword evidence="3" id="KW-1185">Reference proteome</keyword>
<keyword evidence="1" id="KW-0812">Transmembrane</keyword>
<evidence type="ECO:0000313" key="2">
    <source>
        <dbReference type="EMBL" id="MBB5271068.1"/>
    </source>
</evidence>
<dbReference type="InterPro" id="IPR022064">
    <property type="entry name" value="DUF3619"/>
</dbReference>